<dbReference type="AlphaFoldDB" id="A0AA40G0H6"/>
<organism evidence="1 2">
    <name type="scientific">Melipona bicolor</name>
    <dbReference type="NCBI Taxonomy" id="60889"/>
    <lineage>
        <taxon>Eukaryota</taxon>
        <taxon>Metazoa</taxon>
        <taxon>Ecdysozoa</taxon>
        <taxon>Arthropoda</taxon>
        <taxon>Hexapoda</taxon>
        <taxon>Insecta</taxon>
        <taxon>Pterygota</taxon>
        <taxon>Neoptera</taxon>
        <taxon>Endopterygota</taxon>
        <taxon>Hymenoptera</taxon>
        <taxon>Apocrita</taxon>
        <taxon>Aculeata</taxon>
        <taxon>Apoidea</taxon>
        <taxon>Anthophila</taxon>
        <taxon>Apidae</taxon>
        <taxon>Melipona</taxon>
    </lineage>
</organism>
<dbReference type="Proteomes" id="UP001177670">
    <property type="component" value="Unassembled WGS sequence"/>
</dbReference>
<proteinExistence type="predicted"/>
<protein>
    <submittedName>
        <fullName evidence="1">Uncharacterized protein</fullName>
    </submittedName>
</protein>
<reference evidence="1" key="1">
    <citation type="submission" date="2021-10" db="EMBL/GenBank/DDBJ databases">
        <title>Melipona bicolor Genome sequencing and assembly.</title>
        <authorList>
            <person name="Araujo N.S."/>
            <person name="Arias M.C."/>
        </authorList>
    </citation>
    <scope>NUCLEOTIDE SEQUENCE</scope>
    <source>
        <strain evidence="1">USP_2M_L1-L4_2017</strain>
        <tissue evidence="1">Whole body</tissue>
    </source>
</reference>
<keyword evidence="2" id="KW-1185">Reference proteome</keyword>
<evidence type="ECO:0000313" key="2">
    <source>
        <dbReference type="Proteomes" id="UP001177670"/>
    </source>
</evidence>
<sequence>MITCPKTQVENPCQQAASLGEAYVDGEARGNVNRQSFETTTEEFPRARAGGESLGIADSLGNSRSKSTCQRNLVIALRYELQHCGFIHACVIADGVWVSFAVYCMPDGAKQT</sequence>
<dbReference type="EMBL" id="JAHYIQ010000010">
    <property type="protein sequence ID" value="KAK1128628.1"/>
    <property type="molecule type" value="Genomic_DNA"/>
</dbReference>
<name>A0AA40G0H6_9HYME</name>
<feature type="non-terminal residue" evidence="1">
    <location>
        <position position="112"/>
    </location>
</feature>
<comment type="caution">
    <text evidence="1">The sequence shown here is derived from an EMBL/GenBank/DDBJ whole genome shotgun (WGS) entry which is preliminary data.</text>
</comment>
<evidence type="ECO:0000313" key="1">
    <source>
        <dbReference type="EMBL" id="KAK1128628.1"/>
    </source>
</evidence>
<accession>A0AA40G0H6</accession>
<gene>
    <name evidence="1" type="ORF">K0M31_003086</name>
</gene>